<evidence type="ECO:0000256" key="6">
    <source>
        <dbReference type="ARBA" id="ARBA00022741"/>
    </source>
</evidence>
<dbReference type="PANTHER" id="PTHR43553:SF23">
    <property type="entry name" value="ABC TRANSPORTER ATP-BINDING COMPONENT"/>
    <property type="match status" value="1"/>
</dbReference>
<dbReference type="Proteomes" id="UP000184342">
    <property type="component" value="Unassembled WGS sequence"/>
</dbReference>
<keyword evidence="5" id="KW-0677">Repeat</keyword>
<feature type="domain" description="ABC transporter" evidence="11">
    <location>
        <begin position="4"/>
        <end position="242"/>
    </location>
</feature>
<evidence type="ECO:0000256" key="10">
    <source>
        <dbReference type="ARBA" id="ARBA00025157"/>
    </source>
</evidence>
<comment type="similarity">
    <text evidence="2">Belongs to the ABC transporter superfamily.</text>
</comment>
<dbReference type="GO" id="GO:0005524">
    <property type="term" value="F:ATP binding"/>
    <property type="evidence" value="ECO:0007669"/>
    <property type="project" value="UniProtKB-KW"/>
</dbReference>
<dbReference type="InterPro" id="IPR027417">
    <property type="entry name" value="P-loop_NTPase"/>
</dbReference>
<dbReference type="InterPro" id="IPR003439">
    <property type="entry name" value="ABC_transporter-like_ATP-bd"/>
</dbReference>
<dbReference type="PROSITE" id="PS50893">
    <property type="entry name" value="ABC_TRANSPORTER_2"/>
    <property type="match status" value="2"/>
</dbReference>
<evidence type="ECO:0000313" key="13">
    <source>
        <dbReference type="Proteomes" id="UP000184342"/>
    </source>
</evidence>
<dbReference type="PANTHER" id="PTHR43553">
    <property type="entry name" value="HEAVY METAL TRANSPORTER"/>
    <property type="match status" value="1"/>
</dbReference>
<keyword evidence="7 12" id="KW-0067">ATP-binding</keyword>
<keyword evidence="6" id="KW-0547">Nucleotide-binding</keyword>
<keyword evidence="4" id="KW-1003">Cell membrane</keyword>
<dbReference type="PROSITE" id="PS00211">
    <property type="entry name" value="ABC_TRANSPORTER_1"/>
    <property type="match status" value="2"/>
</dbReference>
<organism evidence="12 13">
    <name type="scientific">Parasporobacterium paucivorans DSM 15970</name>
    <dbReference type="NCBI Taxonomy" id="1122934"/>
    <lineage>
        <taxon>Bacteria</taxon>
        <taxon>Bacillati</taxon>
        <taxon>Bacillota</taxon>
        <taxon>Clostridia</taxon>
        <taxon>Lachnospirales</taxon>
        <taxon>Lachnospiraceae</taxon>
        <taxon>Parasporobacterium</taxon>
    </lineage>
</organism>
<protein>
    <submittedName>
        <fullName evidence="12">Energy-coupling factor transport system ATP-binding protein</fullName>
    </submittedName>
</protein>
<comment type="function">
    <text evidence="10">Probably part of an ABC transporter complex. Responsible for energy coupling to the transport system.</text>
</comment>
<dbReference type="STRING" id="1122934.SAMN02745691_00731"/>
<comment type="subcellular location">
    <subcellularLocation>
        <location evidence="1">Cell membrane</location>
        <topology evidence="1">Peripheral membrane protein</topology>
    </subcellularLocation>
</comment>
<dbReference type="SMART" id="SM00382">
    <property type="entry name" value="AAA"/>
    <property type="match status" value="2"/>
</dbReference>
<evidence type="ECO:0000256" key="2">
    <source>
        <dbReference type="ARBA" id="ARBA00005417"/>
    </source>
</evidence>
<dbReference type="InterPro" id="IPR050095">
    <property type="entry name" value="ECF_ABC_transporter_ATP-bd"/>
</dbReference>
<keyword evidence="13" id="KW-1185">Reference proteome</keyword>
<name>A0A1M6DJZ8_9FIRM</name>
<dbReference type="Gene3D" id="3.40.50.300">
    <property type="entry name" value="P-loop containing nucleotide triphosphate hydrolases"/>
    <property type="match status" value="2"/>
</dbReference>
<keyword evidence="3" id="KW-0813">Transport</keyword>
<evidence type="ECO:0000256" key="4">
    <source>
        <dbReference type="ARBA" id="ARBA00022475"/>
    </source>
</evidence>
<evidence type="ECO:0000256" key="3">
    <source>
        <dbReference type="ARBA" id="ARBA00022448"/>
    </source>
</evidence>
<dbReference type="RefSeq" id="WP_073993005.1">
    <property type="nucleotide sequence ID" value="NZ_FQYT01000006.1"/>
</dbReference>
<evidence type="ECO:0000313" key="12">
    <source>
        <dbReference type="EMBL" id="SHI73369.1"/>
    </source>
</evidence>
<dbReference type="NCBIfam" id="NF010167">
    <property type="entry name" value="PRK13648.1"/>
    <property type="match status" value="2"/>
</dbReference>
<evidence type="ECO:0000256" key="5">
    <source>
        <dbReference type="ARBA" id="ARBA00022737"/>
    </source>
</evidence>
<dbReference type="GO" id="GO:0042626">
    <property type="term" value="F:ATPase-coupled transmembrane transporter activity"/>
    <property type="evidence" value="ECO:0007669"/>
    <property type="project" value="TreeGrafter"/>
</dbReference>
<accession>A0A1M6DJZ8</accession>
<dbReference type="CDD" id="cd03225">
    <property type="entry name" value="ABC_cobalt_CbiO_domain1"/>
    <property type="match status" value="1"/>
</dbReference>
<dbReference type="AlphaFoldDB" id="A0A1M6DJZ8"/>
<dbReference type="InterPro" id="IPR003593">
    <property type="entry name" value="AAA+_ATPase"/>
</dbReference>
<sequence>MEVIKTKNLTFQYRNNPKSILNDISLDIYEGDFILLCGPSGCGKTTLLKHLKHLIAPVGDLSGDIFFNGVNIKEVPERSLVSEIGFVFQNPENQIVCDKPFEEMAFGLENLGLPSNEIRRRVAEMASFFGIEKYFEKDIHTLSGGQKQLLNLASIMVMQPSVLLLDEPTSMLDPVATGEFFSILNKINKELGLTVIICEHQLEAIYPIVDKVCYMENGRVAAFDNPNNVAKKIIVSGSNMTYALPTPTRIFTELTRDYIAEMDPMSIPLNVRDGRICLKYYVEKNEIGPERLVKPGADLESLKRKDEDTALKAEGIYFRYKKASPDILKNISFRTYRSEIFSILGGNGVGKTTLLSILSGINKPYRGKVKSLMTDSRKKIAYLPQNPEIMFVKDSIREDLEFLAETNDLPVSIIEETVNKYDFFANVPEFFDSNPLDLSGGEKQKMAFLKLMLLDPEIILLDEPTKGLDAFSKKNLADILNTLTGKGISVVMVTHDLEFAARHSDRCALMFNGEIVSVDIPERFFSNNHFYTTATSKVTKRILENTITVDDVRELMYI</sequence>
<dbReference type="SUPFAM" id="SSF52540">
    <property type="entry name" value="P-loop containing nucleoside triphosphate hydrolases"/>
    <property type="match status" value="2"/>
</dbReference>
<reference evidence="12 13" key="1">
    <citation type="submission" date="2016-11" db="EMBL/GenBank/DDBJ databases">
        <authorList>
            <person name="Jaros S."/>
            <person name="Januszkiewicz K."/>
            <person name="Wedrychowicz H."/>
        </authorList>
    </citation>
    <scope>NUCLEOTIDE SEQUENCE [LARGE SCALE GENOMIC DNA]</scope>
    <source>
        <strain evidence="12 13">DSM 15970</strain>
    </source>
</reference>
<dbReference type="GO" id="GO:0016887">
    <property type="term" value="F:ATP hydrolysis activity"/>
    <property type="evidence" value="ECO:0007669"/>
    <property type="project" value="InterPro"/>
</dbReference>
<feature type="domain" description="ABC transporter" evidence="11">
    <location>
        <begin position="311"/>
        <end position="537"/>
    </location>
</feature>
<dbReference type="GO" id="GO:0043190">
    <property type="term" value="C:ATP-binding cassette (ABC) transporter complex"/>
    <property type="evidence" value="ECO:0007669"/>
    <property type="project" value="TreeGrafter"/>
</dbReference>
<keyword evidence="8" id="KW-1278">Translocase</keyword>
<evidence type="ECO:0000256" key="9">
    <source>
        <dbReference type="ARBA" id="ARBA00023136"/>
    </source>
</evidence>
<dbReference type="OrthoDB" id="501320at2"/>
<evidence type="ECO:0000256" key="7">
    <source>
        <dbReference type="ARBA" id="ARBA00022840"/>
    </source>
</evidence>
<dbReference type="InterPro" id="IPR015856">
    <property type="entry name" value="ABC_transpr_CbiO/EcfA_su"/>
</dbReference>
<evidence type="ECO:0000256" key="8">
    <source>
        <dbReference type="ARBA" id="ARBA00022967"/>
    </source>
</evidence>
<dbReference type="InterPro" id="IPR017871">
    <property type="entry name" value="ABC_transporter-like_CS"/>
</dbReference>
<keyword evidence="9" id="KW-0472">Membrane</keyword>
<dbReference type="Pfam" id="PF00005">
    <property type="entry name" value="ABC_tran"/>
    <property type="match status" value="2"/>
</dbReference>
<gene>
    <name evidence="12" type="ORF">SAMN02745691_00731</name>
</gene>
<proteinExistence type="inferred from homology"/>
<dbReference type="EMBL" id="FQYT01000006">
    <property type="protein sequence ID" value="SHI73369.1"/>
    <property type="molecule type" value="Genomic_DNA"/>
</dbReference>
<evidence type="ECO:0000259" key="11">
    <source>
        <dbReference type="PROSITE" id="PS50893"/>
    </source>
</evidence>
<evidence type="ECO:0000256" key="1">
    <source>
        <dbReference type="ARBA" id="ARBA00004202"/>
    </source>
</evidence>